<gene>
    <name evidence="4" type="ORF">IW261DRAFT_1464320</name>
</gene>
<protein>
    <recommendedName>
        <fullName evidence="3">C3H1-type domain-containing protein</fullName>
    </recommendedName>
</protein>
<comment type="caution">
    <text evidence="4">The sequence shown here is derived from an EMBL/GenBank/DDBJ whole genome shotgun (WGS) entry which is preliminary data.</text>
</comment>
<evidence type="ECO:0000256" key="2">
    <source>
        <dbReference type="SAM" id="SignalP"/>
    </source>
</evidence>
<proteinExistence type="predicted"/>
<evidence type="ECO:0000259" key="3">
    <source>
        <dbReference type="PROSITE" id="PS50103"/>
    </source>
</evidence>
<dbReference type="Proteomes" id="UP001175227">
    <property type="component" value="Unassembled WGS sequence"/>
</dbReference>
<keyword evidence="1" id="KW-0862">Zinc</keyword>
<organism evidence="4 5">
    <name type="scientific">Armillaria novae-zelandiae</name>
    <dbReference type="NCBI Taxonomy" id="153914"/>
    <lineage>
        <taxon>Eukaryota</taxon>
        <taxon>Fungi</taxon>
        <taxon>Dikarya</taxon>
        <taxon>Basidiomycota</taxon>
        <taxon>Agaricomycotina</taxon>
        <taxon>Agaricomycetes</taxon>
        <taxon>Agaricomycetidae</taxon>
        <taxon>Agaricales</taxon>
        <taxon>Marasmiineae</taxon>
        <taxon>Physalacriaceae</taxon>
        <taxon>Armillaria</taxon>
    </lineage>
</organism>
<keyword evidence="5" id="KW-1185">Reference proteome</keyword>
<feature type="domain" description="C3H1-type" evidence="3">
    <location>
        <begin position="37"/>
        <end position="69"/>
    </location>
</feature>
<dbReference type="PROSITE" id="PS50103">
    <property type="entry name" value="ZF_C3H1"/>
    <property type="match status" value="1"/>
</dbReference>
<evidence type="ECO:0000256" key="1">
    <source>
        <dbReference type="PROSITE-ProRule" id="PRU00723"/>
    </source>
</evidence>
<keyword evidence="2" id="KW-0732">Signal</keyword>
<name>A0AA39TEB7_9AGAR</name>
<dbReference type="EMBL" id="JAUEPR010000006">
    <property type="protein sequence ID" value="KAK0483641.1"/>
    <property type="molecule type" value="Genomic_DNA"/>
</dbReference>
<reference evidence="4" key="1">
    <citation type="submission" date="2023-06" db="EMBL/GenBank/DDBJ databases">
        <authorList>
            <consortium name="Lawrence Berkeley National Laboratory"/>
            <person name="Ahrendt S."/>
            <person name="Sahu N."/>
            <person name="Indic B."/>
            <person name="Wong-Bajracharya J."/>
            <person name="Merenyi Z."/>
            <person name="Ke H.-M."/>
            <person name="Monk M."/>
            <person name="Kocsube S."/>
            <person name="Drula E."/>
            <person name="Lipzen A."/>
            <person name="Balint B."/>
            <person name="Henrissat B."/>
            <person name="Andreopoulos B."/>
            <person name="Martin F.M."/>
            <person name="Harder C.B."/>
            <person name="Rigling D."/>
            <person name="Ford K.L."/>
            <person name="Foster G.D."/>
            <person name="Pangilinan J."/>
            <person name="Papanicolaou A."/>
            <person name="Barry K."/>
            <person name="LaButti K."/>
            <person name="Viragh M."/>
            <person name="Koriabine M."/>
            <person name="Yan M."/>
            <person name="Riley R."/>
            <person name="Champramary S."/>
            <person name="Plett K.L."/>
            <person name="Tsai I.J."/>
            <person name="Slot J."/>
            <person name="Sipos G."/>
            <person name="Plett J."/>
            <person name="Nagy L.G."/>
            <person name="Grigoriev I.V."/>
        </authorList>
    </citation>
    <scope>NUCLEOTIDE SEQUENCE</scope>
    <source>
        <strain evidence="4">ICMP 16352</strain>
    </source>
</reference>
<keyword evidence="1" id="KW-0479">Metal-binding</keyword>
<dbReference type="InterPro" id="IPR000571">
    <property type="entry name" value="Znf_CCCH"/>
</dbReference>
<feature type="signal peptide" evidence="2">
    <location>
        <begin position="1"/>
        <end position="20"/>
    </location>
</feature>
<feature type="zinc finger region" description="C3H1-type" evidence="1">
    <location>
        <begin position="37"/>
        <end position="69"/>
    </location>
</feature>
<keyword evidence="1" id="KW-0863">Zinc-finger</keyword>
<dbReference type="AlphaFoldDB" id="A0AA39TEB7"/>
<evidence type="ECO:0000313" key="4">
    <source>
        <dbReference type="EMBL" id="KAK0483641.1"/>
    </source>
</evidence>
<accession>A0AA39TEB7</accession>
<sequence length="377" mass="43117">MRLLFFGKLLGAYFLHDSSALEEPFFLPTPPFTTVMFTDKIRCSYFTYDGASLGPCPYGASCRYVHPGHEDWEMARSFYGRGSQPSPSKRPRMPTTLREAELLANFHYIDLDRAAPWPTDCQALPYRPPVPSSEDAYLQHVLNLLVQGIKQQLAIRECATRRREIQLVSNAFPNGNQTKGVLELARYKDLDSLEKKLGHLMAETLGDLVELPEPATPKNLEANVEALYEWVKDNRDHVEDAIKYLKANGDKIWIPKREVRDITPQLMNQFKTFLQTRIARIESQIIRGTAEMVKRDVAKVEMLSSREDEEYNTIVAAMKGLRMAHPLLNPRVGETVIRSRLQPKLDEFKKISLICFEKKLDAAVSNCKRSCDILQQI</sequence>
<evidence type="ECO:0000313" key="5">
    <source>
        <dbReference type="Proteomes" id="UP001175227"/>
    </source>
</evidence>
<dbReference type="GO" id="GO:0008270">
    <property type="term" value="F:zinc ion binding"/>
    <property type="evidence" value="ECO:0007669"/>
    <property type="project" value="UniProtKB-KW"/>
</dbReference>
<feature type="chain" id="PRO_5041279871" description="C3H1-type domain-containing protein" evidence="2">
    <location>
        <begin position="21"/>
        <end position="377"/>
    </location>
</feature>